<dbReference type="RefSeq" id="WP_132569117.1">
    <property type="nucleotide sequence ID" value="NZ_CBCSGL010000004.1"/>
</dbReference>
<proteinExistence type="predicted"/>
<keyword evidence="2" id="KW-1185">Reference proteome</keyword>
<dbReference type="Proteomes" id="UP000295110">
    <property type="component" value="Unassembled WGS sequence"/>
</dbReference>
<dbReference type="AlphaFoldDB" id="A0A4R3VKL4"/>
<protein>
    <submittedName>
        <fullName evidence="1">Uncharacterized protein</fullName>
    </submittedName>
</protein>
<dbReference type="OrthoDB" id="7053243at2"/>
<name>A0A4R3VKL4_ROSSA</name>
<evidence type="ECO:0000313" key="2">
    <source>
        <dbReference type="Proteomes" id="UP000295110"/>
    </source>
</evidence>
<evidence type="ECO:0000313" key="1">
    <source>
        <dbReference type="EMBL" id="TCV04418.1"/>
    </source>
</evidence>
<reference evidence="1 2" key="1">
    <citation type="submission" date="2019-03" db="EMBL/GenBank/DDBJ databases">
        <title>Genomic Encyclopedia of Type Strains, Phase IV (KMG-IV): sequencing the most valuable type-strain genomes for metagenomic binning, comparative biology and taxonomic classification.</title>
        <authorList>
            <person name="Goeker M."/>
        </authorList>
    </citation>
    <scope>NUCLEOTIDE SEQUENCE [LARGE SCALE GENOMIC DNA]</scope>
    <source>
        <strain evidence="1 2">DSM 654</strain>
    </source>
</reference>
<dbReference type="EMBL" id="SMBU01000001">
    <property type="protein sequence ID" value="TCV04418.1"/>
    <property type="molecule type" value="Genomic_DNA"/>
</dbReference>
<gene>
    <name evidence="1" type="ORF">EV671_1001173</name>
</gene>
<organism evidence="1 2">
    <name type="scientific">Roseateles saccharophilus</name>
    <name type="common">Pseudomonas saccharophila</name>
    <dbReference type="NCBI Taxonomy" id="304"/>
    <lineage>
        <taxon>Bacteria</taxon>
        <taxon>Pseudomonadati</taxon>
        <taxon>Pseudomonadota</taxon>
        <taxon>Betaproteobacteria</taxon>
        <taxon>Burkholderiales</taxon>
        <taxon>Sphaerotilaceae</taxon>
        <taxon>Roseateles</taxon>
    </lineage>
</organism>
<accession>A0A4R3VKL4</accession>
<sequence length="956" mass="105670">MTPSSSTRLASIEAALQDHFQRLSDSKGRGADASPLFAIEHGLDGETVASLGDRLGSSLRDLGYMSPKHQLTWVVHAAERGYNFAGLEYWNTFAQATPGWLPYGNRETLRDYFEAFSKRYRGVRPSGGWAHHYKYICWPIAHALLPRDLQVQLMQAVYRARHHLYIALRQPDEYLGQLVAHFAYYPTHRFVLFLRDKRLAGWIVRTLLRGEDVASGLEPTALARIVKDLKSEGHARAWLTESRGVYQQHSVRPQGGHLGMPASPWLPDFGRLRDEAATATRREPELEPRLSLIRTAADEWTPVITIPTFVHLATGNDELLDHLETNRVGVPCHGSKMGPATALLSPAGLERTITSWPADRTCVVRFDRALPVVDEIVKMSCQLRPASLWLFRVGSDGRAAHVIGTSVRPGERYVVIVRDASKLPALWHPHRIACEGVSAAYVEIPHPVGTAFQARLQQAGLSAVYGVSISPVGVVPVGWSPQSLGEWLSTQTPSFRLHRDHEFTHYSVGIEGQPSTVIACSSAAEQIVSLVGLREGRHDVVISTHAGAPGAGAGSKRIGSAKLAIVVRQPSSFAPGRQPLQAMLVTCAPAAPTFSEFISGRVSLRVDGDATREVVVRLDLLDAAGEVLSAIPICKQHLPIGGKDLREAVGRTLHHGSEEFDLLNFEAAQIVVDGGDLGLRRIILQQVVQPLRWTYLQEKTKATLQLLDDLENSVVRVRTASFERPAQWRVISTSQATNGIDVAAGDGLYVATNATVEACVVVSPPRVGKGFDLFRVAINPTDLPGTLLETLETYRLWASARVCGLISRYRQRHVLQALQDHGIGMVAGRRWRELEQTLSEHPTEEDWERLEASCQWQTSYGIMLSRVWANSDKSGEALEERFVNVTMRLRMADDPAVARCAWRLSGGFHDLRPEDVTNACEKFYGALGRPMRGARLLRLYADRGRVTAEVEEACRS</sequence>
<comment type="caution">
    <text evidence="1">The sequence shown here is derived from an EMBL/GenBank/DDBJ whole genome shotgun (WGS) entry which is preliminary data.</text>
</comment>